<accession>A0A0K2T432</accession>
<dbReference type="AlphaFoldDB" id="A0A0K2T432"/>
<proteinExistence type="predicted"/>
<organism evidence="1">
    <name type="scientific">Lepeophtheirus salmonis</name>
    <name type="common">Salmon louse</name>
    <name type="synonym">Caligus salmonis</name>
    <dbReference type="NCBI Taxonomy" id="72036"/>
    <lineage>
        <taxon>Eukaryota</taxon>
        <taxon>Metazoa</taxon>
        <taxon>Ecdysozoa</taxon>
        <taxon>Arthropoda</taxon>
        <taxon>Crustacea</taxon>
        <taxon>Multicrustacea</taxon>
        <taxon>Hexanauplia</taxon>
        <taxon>Copepoda</taxon>
        <taxon>Siphonostomatoida</taxon>
        <taxon>Caligidae</taxon>
        <taxon>Lepeophtheirus</taxon>
    </lineage>
</organism>
<name>A0A0K2T432_LEPSM</name>
<dbReference type="EMBL" id="HACA01002850">
    <property type="protein sequence ID" value="CDW20211.1"/>
    <property type="molecule type" value="Transcribed_RNA"/>
</dbReference>
<protein>
    <submittedName>
        <fullName evidence="1">Uncharacterized protein</fullName>
    </submittedName>
</protein>
<sequence length="48" mass="5283">MRGGRLHAQVPKVWKVVSHEGLCVGNAMTWSSVLSENKVVSEMFSGPR</sequence>
<evidence type="ECO:0000313" key="1">
    <source>
        <dbReference type="EMBL" id="CDW20211.1"/>
    </source>
</evidence>
<reference evidence="1" key="1">
    <citation type="submission" date="2014-05" db="EMBL/GenBank/DDBJ databases">
        <authorList>
            <person name="Chronopoulou M."/>
        </authorList>
    </citation>
    <scope>NUCLEOTIDE SEQUENCE</scope>
    <source>
        <tissue evidence="1">Whole organism</tissue>
    </source>
</reference>